<accession>W3XBJ6</accession>
<dbReference type="InterPro" id="IPR015943">
    <property type="entry name" value="WD40/YVTN_repeat-like_dom_sf"/>
</dbReference>
<keyword evidence="7 10" id="KW-0653">Protein transport</keyword>
<dbReference type="GO" id="GO:0006888">
    <property type="term" value="P:endoplasmic reticulum to Golgi vesicle-mediated transport"/>
    <property type="evidence" value="ECO:0007669"/>
    <property type="project" value="UniProtKB-UniRule"/>
</dbReference>
<keyword evidence="1 10" id="KW-0813">Transport</keyword>
<keyword evidence="4 10" id="KW-0677">Repeat</keyword>
<keyword evidence="2 10" id="KW-0853">WD repeat</keyword>
<dbReference type="GO" id="GO:0005789">
    <property type="term" value="C:endoplasmic reticulum membrane"/>
    <property type="evidence" value="ECO:0007669"/>
    <property type="project" value="UniProtKB-SubCell"/>
</dbReference>
<keyword evidence="3" id="KW-0812">Transmembrane</keyword>
<evidence type="ECO:0000256" key="9">
    <source>
        <dbReference type="ARBA" id="ARBA00023136"/>
    </source>
</evidence>
<reference evidence="12" key="1">
    <citation type="journal article" date="2015" name="BMC Genomics">
        <title>Genomic and transcriptomic analysis of the endophytic fungus Pestalotiopsis fici reveals its lifestyle and high potential for synthesis of natural products.</title>
        <authorList>
            <person name="Wang X."/>
            <person name="Zhang X."/>
            <person name="Liu L."/>
            <person name="Xiang M."/>
            <person name="Wang W."/>
            <person name="Sun X."/>
            <person name="Che Y."/>
            <person name="Guo L."/>
            <person name="Liu G."/>
            <person name="Guo L."/>
            <person name="Wang C."/>
            <person name="Yin W.B."/>
            <person name="Stadler M."/>
            <person name="Zhang X."/>
            <person name="Liu X."/>
        </authorList>
    </citation>
    <scope>NUCLEOTIDE SEQUENCE [LARGE SCALE GENOMIC DNA]</scope>
    <source>
        <strain evidence="12">W106-1 / CGMCC3.15140</strain>
    </source>
</reference>
<comment type="function">
    <text evidence="10">Guanine nucleotide-exchange factor (GEF) required for the formation or budding of transport vesicles from the ER.</text>
</comment>
<evidence type="ECO:0000256" key="3">
    <source>
        <dbReference type="ARBA" id="ARBA00022692"/>
    </source>
</evidence>
<organism evidence="11 12">
    <name type="scientific">Pestalotiopsis fici (strain W106-1 / CGMCC3.15140)</name>
    <dbReference type="NCBI Taxonomy" id="1229662"/>
    <lineage>
        <taxon>Eukaryota</taxon>
        <taxon>Fungi</taxon>
        <taxon>Dikarya</taxon>
        <taxon>Ascomycota</taxon>
        <taxon>Pezizomycotina</taxon>
        <taxon>Sordariomycetes</taxon>
        <taxon>Xylariomycetidae</taxon>
        <taxon>Amphisphaeriales</taxon>
        <taxon>Sporocadaceae</taxon>
        <taxon>Pestalotiopsis</taxon>
    </lineage>
</organism>
<evidence type="ECO:0000256" key="6">
    <source>
        <dbReference type="ARBA" id="ARBA00022892"/>
    </source>
</evidence>
<evidence type="ECO:0000256" key="10">
    <source>
        <dbReference type="RuleBase" id="RU369019"/>
    </source>
</evidence>
<dbReference type="GeneID" id="19270347"/>
<dbReference type="EMBL" id="KI912111">
    <property type="protein sequence ID" value="ETS83458.1"/>
    <property type="molecule type" value="Genomic_DNA"/>
</dbReference>
<dbReference type="OMA" id="EPQLAIF"/>
<evidence type="ECO:0000256" key="2">
    <source>
        <dbReference type="ARBA" id="ARBA00022574"/>
    </source>
</evidence>
<proteinExistence type="inferred from homology"/>
<dbReference type="GO" id="GO:0005085">
    <property type="term" value="F:guanyl-nucleotide exchange factor activity"/>
    <property type="evidence" value="ECO:0007669"/>
    <property type="project" value="InterPro"/>
</dbReference>
<evidence type="ECO:0000313" key="11">
    <source>
        <dbReference type="EMBL" id="ETS83458.1"/>
    </source>
</evidence>
<comment type="subcellular location">
    <subcellularLocation>
        <location evidence="10">Endoplasmic reticulum membrane</location>
        <topology evidence="10">Single-pass type II membrane protein</topology>
    </subcellularLocation>
    <subcellularLocation>
        <location evidence="10">Golgi apparatus membrane</location>
        <topology evidence="10">Single-pass type II membrane protein</topology>
    </subcellularLocation>
</comment>
<comment type="similarity">
    <text evidence="10">Belongs to the WD repeat SEC12 family.</text>
</comment>
<sequence length="605" mass="65042">MVTTLPSAKITLSCPLWACDFDPHDANQLVVGGGGGAGRHGVGNKIALLKLATDSEIENAGELELSGQEDNVATLAFAARKDNKTANVFAGVNGSPENCKKGQSQHFRIFTLTRPAATAAATNNSTKSSGVKFSEATRETLFASTDADTFQRRLVLSQPFLQQNASAQLGAISTGFASKHQIALFDVPASGPARWKPRGRLELSKEAMDLDVIQTGPDTYQLAYCDDHDIFTVNVSKTEVSEPRCIYTLEVEDGPRPAYKSIRYLSSGFVFAVANRAGGKGVLLHGYRLPQTEEGPARLSVVKQLPKSIGRSTGLAVRNLTPPTSAAERQGDSQYVVAVSGQDSSISLYTMDYSSSFGAGTETLNNLAPFHTIKSAHPAAITSLSFSTFIPPKGDATNMSLKLASVSLGQTTIVHSIPLKKAASAGTTSKSPRYVVAIKSRGESHFGLLATLSVMVLLLALIGQVFMEATHIQEEYLGTNKYLPAAWTRDWRVAPRQGPVVGAKTFGDLLRTVNPGQDERILIRHDDEGELGPDGFPVLKAHIHDEEAHGPAKSWDEMETREQFMWRQRLKKTGHWVEDMGEAVFKGVLFGEIGGAIGAMVGEAL</sequence>
<keyword evidence="8" id="KW-1133">Transmembrane helix</keyword>
<evidence type="ECO:0000313" key="12">
    <source>
        <dbReference type="Proteomes" id="UP000030651"/>
    </source>
</evidence>
<keyword evidence="6" id="KW-0931">ER-Golgi transport</keyword>
<protein>
    <recommendedName>
        <fullName evidence="10">Guanine nucleotide-exchange factor SEC12</fullName>
    </recommendedName>
</protein>
<evidence type="ECO:0000256" key="5">
    <source>
        <dbReference type="ARBA" id="ARBA00022824"/>
    </source>
</evidence>
<dbReference type="AlphaFoldDB" id="W3XBJ6"/>
<evidence type="ECO:0000256" key="7">
    <source>
        <dbReference type="ARBA" id="ARBA00022927"/>
    </source>
</evidence>
<dbReference type="PANTHER" id="PTHR23284">
    <property type="entry name" value="PROLACTIN REGULATORY ELEMENT BINDING PROTEIN"/>
    <property type="match status" value="1"/>
</dbReference>
<dbReference type="KEGG" id="pfy:PFICI_05334"/>
<dbReference type="eggNOG" id="ENOG502SFDW">
    <property type="taxonomic scope" value="Eukaryota"/>
</dbReference>
<dbReference type="HOGENOM" id="CLU_021000_0_0_1"/>
<dbReference type="GO" id="GO:0015031">
    <property type="term" value="P:protein transport"/>
    <property type="evidence" value="ECO:0007669"/>
    <property type="project" value="UniProtKB-KW"/>
</dbReference>
<dbReference type="GO" id="GO:0000139">
    <property type="term" value="C:Golgi membrane"/>
    <property type="evidence" value="ECO:0007669"/>
    <property type="project" value="UniProtKB-SubCell"/>
</dbReference>
<dbReference type="InterPro" id="IPR036322">
    <property type="entry name" value="WD40_repeat_dom_sf"/>
</dbReference>
<dbReference type="SUPFAM" id="SSF50978">
    <property type="entry name" value="WD40 repeat-like"/>
    <property type="match status" value="1"/>
</dbReference>
<dbReference type="PANTHER" id="PTHR23284:SF0">
    <property type="entry name" value="PROLACTIN REGULATORY ELEMENT-BINDING PROTEIN"/>
    <property type="match status" value="1"/>
</dbReference>
<dbReference type="OrthoDB" id="16538at2759"/>
<gene>
    <name evidence="11" type="ORF">PFICI_05334</name>
</gene>
<dbReference type="InParanoid" id="W3XBJ6"/>
<keyword evidence="5 10" id="KW-0256">Endoplasmic reticulum</keyword>
<dbReference type="STRING" id="1229662.W3XBJ6"/>
<evidence type="ECO:0000256" key="1">
    <source>
        <dbReference type="ARBA" id="ARBA00022448"/>
    </source>
</evidence>
<name>W3XBJ6_PESFW</name>
<dbReference type="Proteomes" id="UP000030651">
    <property type="component" value="Unassembled WGS sequence"/>
</dbReference>
<keyword evidence="12" id="KW-1185">Reference proteome</keyword>
<dbReference type="GO" id="GO:0003400">
    <property type="term" value="P:regulation of COPII vesicle coating"/>
    <property type="evidence" value="ECO:0007669"/>
    <property type="project" value="UniProtKB-UniRule"/>
</dbReference>
<dbReference type="InterPro" id="IPR045260">
    <property type="entry name" value="Sec12-like"/>
</dbReference>
<keyword evidence="9" id="KW-0472">Membrane</keyword>
<dbReference type="Gene3D" id="2.130.10.10">
    <property type="entry name" value="YVTN repeat-like/Quinoprotein amine dehydrogenase"/>
    <property type="match status" value="1"/>
</dbReference>
<evidence type="ECO:0000256" key="4">
    <source>
        <dbReference type="ARBA" id="ARBA00022737"/>
    </source>
</evidence>
<evidence type="ECO:0000256" key="8">
    <source>
        <dbReference type="ARBA" id="ARBA00022989"/>
    </source>
</evidence>
<dbReference type="RefSeq" id="XP_007832106.1">
    <property type="nucleotide sequence ID" value="XM_007833915.1"/>
</dbReference>